<feature type="region of interest" description="Disordered" evidence="3">
    <location>
        <begin position="1"/>
        <end position="22"/>
    </location>
</feature>
<feature type="compositionally biased region" description="Basic and acidic residues" evidence="3">
    <location>
        <begin position="186"/>
        <end position="202"/>
    </location>
</feature>
<feature type="compositionally biased region" description="Polar residues" evidence="3">
    <location>
        <begin position="563"/>
        <end position="580"/>
    </location>
</feature>
<dbReference type="PROSITE" id="PS00028">
    <property type="entry name" value="ZINC_FINGER_C2H2_1"/>
    <property type="match status" value="1"/>
</dbReference>
<evidence type="ECO:0000256" key="2">
    <source>
        <dbReference type="PROSITE-ProRule" id="PRU01263"/>
    </source>
</evidence>
<feature type="compositionally biased region" description="Polar residues" evidence="3">
    <location>
        <begin position="519"/>
        <end position="530"/>
    </location>
</feature>
<dbReference type="Gene3D" id="3.40.1800.20">
    <property type="match status" value="1"/>
</dbReference>
<feature type="region of interest" description="Disordered" evidence="3">
    <location>
        <begin position="598"/>
        <end position="636"/>
    </location>
</feature>
<dbReference type="Gene3D" id="3.30.160.60">
    <property type="entry name" value="Classic Zinc Finger"/>
    <property type="match status" value="1"/>
</dbReference>
<feature type="compositionally biased region" description="Basic and acidic residues" evidence="3">
    <location>
        <begin position="724"/>
        <end position="735"/>
    </location>
</feature>
<feature type="compositionally biased region" description="Basic and acidic residues" evidence="3">
    <location>
        <begin position="487"/>
        <end position="502"/>
    </location>
</feature>
<dbReference type="InterPro" id="IPR012934">
    <property type="entry name" value="Znf_AD"/>
</dbReference>
<dbReference type="PROSITE" id="PS50157">
    <property type="entry name" value="ZINC_FINGER_C2H2_2"/>
    <property type="match status" value="1"/>
</dbReference>
<feature type="binding site" evidence="2">
    <location>
        <position position="96"/>
    </location>
    <ligand>
        <name>Zn(2+)</name>
        <dbReference type="ChEBI" id="CHEBI:29105"/>
    </ligand>
</feature>
<proteinExistence type="predicted"/>
<feature type="domain" description="C2H2-type" evidence="4">
    <location>
        <begin position="700"/>
        <end position="727"/>
    </location>
</feature>
<comment type="caution">
    <text evidence="6">The sequence shown here is derived from an EMBL/GenBank/DDBJ whole genome shotgun (WGS) entry which is preliminary data.</text>
</comment>
<reference evidence="6 7" key="1">
    <citation type="submission" date="2023-11" db="EMBL/GenBank/DDBJ databases">
        <authorList>
            <person name="Hedman E."/>
            <person name="Englund M."/>
            <person name="Stromberg M."/>
            <person name="Nyberg Akerstrom W."/>
            <person name="Nylinder S."/>
            <person name="Jareborg N."/>
            <person name="Kallberg Y."/>
            <person name="Kronander E."/>
        </authorList>
    </citation>
    <scope>NUCLEOTIDE SEQUENCE [LARGE SCALE GENOMIC DNA]</scope>
</reference>
<feature type="region of interest" description="Disordered" evidence="3">
    <location>
        <begin position="722"/>
        <end position="742"/>
    </location>
</feature>
<evidence type="ECO:0000256" key="3">
    <source>
        <dbReference type="SAM" id="MobiDB-lite"/>
    </source>
</evidence>
<protein>
    <recommendedName>
        <fullName evidence="8">ZAD domain-containing protein</fullName>
    </recommendedName>
</protein>
<dbReference type="Pfam" id="PF07776">
    <property type="entry name" value="zf-AD"/>
    <property type="match status" value="1"/>
</dbReference>
<feature type="compositionally biased region" description="Polar residues" evidence="3">
    <location>
        <begin position="228"/>
        <end position="246"/>
    </location>
</feature>
<sequence>MANKKNAKNKSKSPKTKTNASSNAVANEINTEVIAVALSTVNQPIFMKVCRLCEAKDGPFLNIFDSEKITAKKIEDLMPFWIAENDDLPHKICFRCSAKVEELYEFVNKCVKTQESLRKAVGKREPLPVKTKRRAIWEEKLNKSNMSNDDICDAIIKKAMEGIVDIPKTLLTKESDKTCSATRGSKNTDVKTEVGKQYKSDCSENEDDVTLNEIKMSRNDGNGKKSRLSYSETSQNELEHNLIQTPRTRRNASKQQLNAEKTVQKDTNTDDNNSDNNIVAKHNNENNKDESKSESSENAKPFDIMDHVSMIKVNGVGVLFQCKLCNRNFLKKEVVISHGCAKTGVPKVDICNMYIPPEPPKVTTIKYINTKIGADYKNTIAEENKSLPENESIKTTAVTPNVKRKIGPASKIGRRVDNSNTASETIQSSKEWLEISMPSDKAQQSSNIQTPSVHFPTVPCLNSRYKLVRGPNNTFTLVEDTSVNNDSEMKSVPSEKRRKSESPEIIDLDASPVTEKKNTNQNSKRTNIGKSASRIAHNASKQTPSTESSQNQPYPVGLFQTVPHHSTSFNQTPDSDQVPFTTPAMKKQSYTIVQTGNPSKLLISTKPQQDVDEVPKKKQRKPKLAPKTDDSSKEPFSVVLEDTAPPKDPGFFTFINVDPLLQPSYVLPTDNIIQESQITTSTPVANKVPESSKDKDKDKYTCNFCGAKFNREKKLNAHIYSHYNVEEDHSQEEKSSRKRTRK</sequence>
<organism evidence="6 7">
    <name type="scientific">Parnassius mnemosyne</name>
    <name type="common">clouded apollo</name>
    <dbReference type="NCBI Taxonomy" id="213953"/>
    <lineage>
        <taxon>Eukaryota</taxon>
        <taxon>Metazoa</taxon>
        <taxon>Ecdysozoa</taxon>
        <taxon>Arthropoda</taxon>
        <taxon>Hexapoda</taxon>
        <taxon>Insecta</taxon>
        <taxon>Pterygota</taxon>
        <taxon>Neoptera</taxon>
        <taxon>Endopterygota</taxon>
        <taxon>Lepidoptera</taxon>
        <taxon>Glossata</taxon>
        <taxon>Ditrysia</taxon>
        <taxon>Papilionoidea</taxon>
        <taxon>Papilionidae</taxon>
        <taxon>Parnassiinae</taxon>
        <taxon>Parnassini</taxon>
        <taxon>Parnassius</taxon>
        <taxon>Driopa</taxon>
    </lineage>
</organism>
<keyword evidence="1" id="KW-0863">Zinc-finger</keyword>
<keyword evidence="2" id="KW-0862">Zinc</keyword>
<keyword evidence="2" id="KW-0479">Metal-binding</keyword>
<evidence type="ECO:0000259" key="4">
    <source>
        <dbReference type="PROSITE" id="PS50157"/>
    </source>
</evidence>
<feature type="domain" description="ZAD" evidence="5">
    <location>
        <begin position="48"/>
        <end position="120"/>
    </location>
</feature>
<feature type="binding site" evidence="2">
    <location>
        <position position="50"/>
    </location>
    <ligand>
        <name>Zn(2+)</name>
        <dbReference type="ChEBI" id="CHEBI:29105"/>
    </ligand>
</feature>
<feature type="region of interest" description="Disordered" evidence="3">
    <location>
        <begin position="478"/>
        <end position="581"/>
    </location>
</feature>
<dbReference type="SMART" id="SM00868">
    <property type="entry name" value="zf-AD"/>
    <property type="match status" value="1"/>
</dbReference>
<dbReference type="SUPFAM" id="SSF57716">
    <property type="entry name" value="Glucocorticoid receptor-like (DNA-binding domain)"/>
    <property type="match status" value="1"/>
</dbReference>
<feature type="compositionally biased region" description="Basic and acidic residues" evidence="3">
    <location>
        <begin position="282"/>
        <end position="297"/>
    </location>
</feature>
<dbReference type="GO" id="GO:0008270">
    <property type="term" value="F:zinc ion binding"/>
    <property type="evidence" value="ECO:0007669"/>
    <property type="project" value="UniProtKB-UniRule"/>
</dbReference>
<evidence type="ECO:0000259" key="5">
    <source>
        <dbReference type="PROSITE" id="PS51915"/>
    </source>
</evidence>
<dbReference type="AlphaFoldDB" id="A0AAV1LHZ8"/>
<gene>
    <name evidence="6" type="ORF">PARMNEM_LOCUS13416</name>
</gene>
<feature type="compositionally biased region" description="Polar residues" evidence="3">
    <location>
        <begin position="539"/>
        <end position="553"/>
    </location>
</feature>
<evidence type="ECO:0000313" key="6">
    <source>
        <dbReference type="EMBL" id="CAK1593664.1"/>
    </source>
</evidence>
<feature type="compositionally biased region" description="Basic residues" evidence="3">
    <location>
        <begin position="1"/>
        <end position="15"/>
    </location>
</feature>
<evidence type="ECO:0000256" key="1">
    <source>
        <dbReference type="PROSITE-ProRule" id="PRU00042"/>
    </source>
</evidence>
<accession>A0AAV1LHZ8</accession>
<dbReference type="SMART" id="SM00355">
    <property type="entry name" value="ZnF_C2H2"/>
    <property type="match status" value="1"/>
</dbReference>
<keyword evidence="7" id="KW-1185">Reference proteome</keyword>
<name>A0AAV1LHZ8_9NEOP</name>
<dbReference type="PROSITE" id="PS51915">
    <property type="entry name" value="ZAD"/>
    <property type="match status" value="1"/>
</dbReference>
<feature type="binding site" evidence="2">
    <location>
        <position position="93"/>
    </location>
    <ligand>
        <name>Zn(2+)</name>
        <dbReference type="ChEBI" id="CHEBI:29105"/>
    </ligand>
</feature>
<dbReference type="InterPro" id="IPR013087">
    <property type="entry name" value="Znf_C2H2_type"/>
</dbReference>
<evidence type="ECO:0008006" key="8">
    <source>
        <dbReference type="Google" id="ProtNLM"/>
    </source>
</evidence>
<evidence type="ECO:0000313" key="7">
    <source>
        <dbReference type="Proteomes" id="UP001314205"/>
    </source>
</evidence>
<feature type="region of interest" description="Disordered" evidence="3">
    <location>
        <begin position="176"/>
        <end position="300"/>
    </location>
</feature>
<dbReference type="GO" id="GO:0005634">
    <property type="term" value="C:nucleus"/>
    <property type="evidence" value="ECO:0007669"/>
    <property type="project" value="InterPro"/>
</dbReference>
<dbReference type="EMBL" id="CAVLGL010000089">
    <property type="protein sequence ID" value="CAK1593664.1"/>
    <property type="molecule type" value="Genomic_DNA"/>
</dbReference>
<dbReference type="Proteomes" id="UP001314205">
    <property type="component" value="Unassembled WGS sequence"/>
</dbReference>
<feature type="binding site" evidence="2">
    <location>
        <position position="53"/>
    </location>
    <ligand>
        <name>Zn(2+)</name>
        <dbReference type="ChEBI" id="CHEBI:29105"/>
    </ligand>
</feature>